<protein>
    <submittedName>
        <fullName evidence="6">CCHC-type domain-containing protein</fullName>
    </submittedName>
</protein>
<evidence type="ECO:0000256" key="2">
    <source>
        <dbReference type="PROSITE-ProRule" id="PRU00047"/>
    </source>
</evidence>
<evidence type="ECO:0000313" key="6">
    <source>
        <dbReference type="EnsemblFungi" id="PTTG_28456-t43_1-p1"/>
    </source>
</evidence>
<dbReference type="PROSITE" id="PS50158">
    <property type="entry name" value="ZF_CCHC"/>
    <property type="match status" value="1"/>
</dbReference>
<keyword evidence="2" id="KW-0862">Zinc</keyword>
<reference evidence="6" key="4">
    <citation type="submission" date="2025-05" db="UniProtKB">
        <authorList>
            <consortium name="EnsemblFungi"/>
        </authorList>
    </citation>
    <scope>IDENTIFICATION</scope>
    <source>
        <strain evidence="6">isolate 1-1 / race 1 (BBBD)</strain>
    </source>
</reference>
<gene>
    <name evidence="5" type="ORF">PTTG_28456</name>
</gene>
<name>A0A180GBZ0_PUCT1</name>
<reference evidence="5" key="1">
    <citation type="submission" date="2009-11" db="EMBL/GenBank/DDBJ databases">
        <authorList>
            <consortium name="The Broad Institute Genome Sequencing Platform"/>
            <person name="Ward D."/>
            <person name="Feldgarden M."/>
            <person name="Earl A."/>
            <person name="Young S.K."/>
            <person name="Zeng Q."/>
            <person name="Koehrsen M."/>
            <person name="Alvarado L."/>
            <person name="Berlin A."/>
            <person name="Bochicchio J."/>
            <person name="Borenstein D."/>
            <person name="Chapman S.B."/>
            <person name="Chen Z."/>
            <person name="Engels R."/>
            <person name="Freedman E."/>
            <person name="Gellesch M."/>
            <person name="Goldberg J."/>
            <person name="Griggs A."/>
            <person name="Gujja S."/>
            <person name="Heilman E."/>
            <person name="Heiman D."/>
            <person name="Hepburn T."/>
            <person name="Howarth C."/>
            <person name="Jen D."/>
            <person name="Larson L."/>
            <person name="Lewis B."/>
            <person name="Mehta T."/>
            <person name="Park D."/>
            <person name="Pearson M."/>
            <person name="Roberts A."/>
            <person name="Saif S."/>
            <person name="Shea T."/>
            <person name="Shenoy N."/>
            <person name="Sisk P."/>
            <person name="Stolte C."/>
            <person name="Sykes S."/>
            <person name="Thomson T."/>
            <person name="Walk T."/>
            <person name="White J."/>
            <person name="Yandava C."/>
            <person name="Izard J."/>
            <person name="Baranova O.V."/>
            <person name="Blanton J.M."/>
            <person name="Tanner A.C."/>
            <person name="Dewhirst F.E."/>
            <person name="Haas B."/>
            <person name="Nusbaum C."/>
            <person name="Birren B."/>
        </authorList>
    </citation>
    <scope>NUCLEOTIDE SEQUENCE [LARGE SCALE GENOMIC DNA]</scope>
    <source>
        <strain evidence="5">1-1 BBBD Race 1</strain>
    </source>
</reference>
<keyword evidence="2" id="KW-0863">Zinc-finger</keyword>
<keyword evidence="1" id="KW-0507">mRNA processing</keyword>
<feature type="compositionally biased region" description="Basic and acidic residues" evidence="3">
    <location>
        <begin position="20"/>
        <end position="30"/>
    </location>
</feature>
<dbReference type="InterPro" id="IPR001878">
    <property type="entry name" value="Znf_CCHC"/>
</dbReference>
<evidence type="ECO:0000313" key="7">
    <source>
        <dbReference type="Proteomes" id="UP000005240"/>
    </source>
</evidence>
<feature type="region of interest" description="Disordered" evidence="3">
    <location>
        <begin position="1"/>
        <end position="44"/>
    </location>
</feature>
<accession>A0A180GBZ0</accession>
<reference evidence="5" key="2">
    <citation type="submission" date="2016-05" db="EMBL/GenBank/DDBJ databases">
        <title>Comparative analysis highlights variable genome content of wheat rusts and divergence of the mating loci.</title>
        <authorList>
            <person name="Cuomo C.A."/>
            <person name="Bakkeren G."/>
            <person name="Szabo L."/>
            <person name="Khalil H."/>
            <person name="Joly D."/>
            <person name="Goldberg J."/>
            <person name="Young S."/>
            <person name="Zeng Q."/>
            <person name="Fellers J."/>
        </authorList>
    </citation>
    <scope>NUCLEOTIDE SEQUENCE [LARGE SCALE GENOMIC DNA]</scope>
    <source>
        <strain evidence="5">1-1 BBBD Race 1</strain>
    </source>
</reference>
<evidence type="ECO:0000256" key="3">
    <source>
        <dbReference type="SAM" id="MobiDB-lite"/>
    </source>
</evidence>
<dbReference type="GO" id="GO:0008270">
    <property type="term" value="F:zinc ion binding"/>
    <property type="evidence" value="ECO:0007669"/>
    <property type="project" value="UniProtKB-KW"/>
</dbReference>
<sequence>MDASKASKIRQQLAKITKKANKEEKKHSRAEVATTKAHKVAQPNKFNGKREMAAEMFARQVGIYMTLFPTDSTKIPFVSSYMTGTAGVWAAPFLDQAAADPPTLTYAKFTTGSVADYTHSFVQHASTAGWEIPTLINQYRQGLKRDIQMGLIVSRTAFATVNEVASLVLELETGMSGAETRTAPTKQKINPDTMDLLMLNRQLSDSEKAQMMWEGLCFRCGVQCHISRDCPTKKGKCRRNARIAAMEDQIRQPVEGMAAIGGGVPADKGGKGRANLSKNGGAQE</sequence>
<dbReference type="EMBL" id="ADAS02000110">
    <property type="protein sequence ID" value="OAV90049.1"/>
    <property type="molecule type" value="Genomic_DNA"/>
</dbReference>
<reference evidence="6 7" key="3">
    <citation type="journal article" date="2017" name="G3 (Bethesda)">
        <title>Comparative analysis highlights variable genome content of wheat rusts and divergence of the mating loci.</title>
        <authorList>
            <person name="Cuomo C.A."/>
            <person name="Bakkeren G."/>
            <person name="Khalil H.B."/>
            <person name="Panwar V."/>
            <person name="Joly D."/>
            <person name="Linning R."/>
            <person name="Sakthikumar S."/>
            <person name="Song X."/>
            <person name="Adiconis X."/>
            <person name="Fan L."/>
            <person name="Goldberg J.M."/>
            <person name="Levin J.Z."/>
            <person name="Young S."/>
            <person name="Zeng Q."/>
            <person name="Anikster Y."/>
            <person name="Bruce M."/>
            <person name="Wang M."/>
            <person name="Yin C."/>
            <person name="McCallum B."/>
            <person name="Szabo L.J."/>
            <person name="Hulbert S."/>
            <person name="Chen X."/>
            <person name="Fellers J.P."/>
        </authorList>
    </citation>
    <scope>NUCLEOTIDE SEQUENCE</scope>
    <source>
        <strain evidence="6">isolate 1-1 / race 1 (BBBD)</strain>
        <strain evidence="7">Isolate 1-1 / race 1 (BBBD)</strain>
    </source>
</reference>
<dbReference type="AlphaFoldDB" id="A0A180GBZ0"/>
<feature type="domain" description="CCHC-type" evidence="4">
    <location>
        <begin position="217"/>
        <end position="231"/>
    </location>
</feature>
<feature type="region of interest" description="Disordered" evidence="3">
    <location>
        <begin position="262"/>
        <end position="284"/>
    </location>
</feature>
<evidence type="ECO:0000259" key="4">
    <source>
        <dbReference type="PROSITE" id="PS50158"/>
    </source>
</evidence>
<dbReference type="GO" id="GO:0003676">
    <property type="term" value="F:nucleic acid binding"/>
    <property type="evidence" value="ECO:0007669"/>
    <property type="project" value="InterPro"/>
</dbReference>
<keyword evidence="2" id="KW-0479">Metal-binding</keyword>
<proteinExistence type="predicted"/>
<evidence type="ECO:0000256" key="1">
    <source>
        <dbReference type="ARBA" id="ARBA00022664"/>
    </source>
</evidence>
<dbReference type="InterPro" id="IPR036875">
    <property type="entry name" value="Znf_CCHC_sf"/>
</dbReference>
<organism evidence="5">
    <name type="scientific">Puccinia triticina (isolate 1-1 / race 1 (BBBD))</name>
    <name type="common">Brown leaf rust fungus</name>
    <dbReference type="NCBI Taxonomy" id="630390"/>
    <lineage>
        <taxon>Eukaryota</taxon>
        <taxon>Fungi</taxon>
        <taxon>Dikarya</taxon>
        <taxon>Basidiomycota</taxon>
        <taxon>Pucciniomycotina</taxon>
        <taxon>Pucciniomycetes</taxon>
        <taxon>Pucciniales</taxon>
        <taxon>Pucciniaceae</taxon>
        <taxon>Puccinia</taxon>
    </lineage>
</organism>
<dbReference type="EnsemblFungi" id="PTTG_28456-t43_1">
    <property type="protein sequence ID" value="PTTG_28456-t43_1-p1"/>
    <property type="gene ID" value="PTTG_28456"/>
</dbReference>
<dbReference type="SUPFAM" id="SSF57756">
    <property type="entry name" value="Retrovirus zinc finger-like domains"/>
    <property type="match status" value="1"/>
</dbReference>
<dbReference type="STRING" id="630390.A0A180GBZ0"/>
<dbReference type="Proteomes" id="UP000005240">
    <property type="component" value="Unassembled WGS sequence"/>
</dbReference>
<dbReference type="VEuPathDB" id="FungiDB:PTTG_28456"/>
<dbReference type="GO" id="GO:0006397">
    <property type="term" value="P:mRNA processing"/>
    <property type="evidence" value="ECO:0007669"/>
    <property type="project" value="UniProtKB-KW"/>
</dbReference>
<evidence type="ECO:0000313" key="5">
    <source>
        <dbReference type="EMBL" id="OAV90049.1"/>
    </source>
</evidence>
<keyword evidence="7" id="KW-1185">Reference proteome</keyword>
<dbReference type="OrthoDB" id="3269305at2759"/>